<protein>
    <submittedName>
        <fullName evidence="1">Uncharacterized protein</fullName>
    </submittedName>
</protein>
<gene>
    <name evidence="1" type="ORF">OXX778_LOCUS4043</name>
</gene>
<accession>A0A813PHF4</accession>
<dbReference type="EMBL" id="CAJNOC010000383">
    <property type="protein sequence ID" value="CAF0753490.1"/>
    <property type="molecule type" value="Genomic_DNA"/>
</dbReference>
<evidence type="ECO:0000313" key="2">
    <source>
        <dbReference type="Proteomes" id="UP000663879"/>
    </source>
</evidence>
<sequence length="150" mass="17811">MQVLFEGKTVLFRPLLNPSWDQIEQYNKPSKHSKEDMDRFKKQFPLKNYWKQVAAKKVFKPHQIKFLTEHEQKRKYEEGIRDLTTDEKHQLLPYMLILNHAKKMRNQLIFQDNNSGVCMNLCGGSGMCKSTINRTILNSLGEFVIDRHRD</sequence>
<organism evidence="1 2">
    <name type="scientific">Brachionus calyciflorus</name>
    <dbReference type="NCBI Taxonomy" id="104777"/>
    <lineage>
        <taxon>Eukaryota</taxon>
        <taxon>Metazoa</taxon>
        <taxon>Spiralia</taxon>
        <taxon>Gnathifera</taxon>
        <taxon>Rotifera</taxon>
        <taxon>Eurotatoria</taxon>
        <taxon>Monogononta</taxon>
        <taxon>Pseudotrocha</taxon>
        <taxon>Ploima</taxon>
        <taxon>Brachionidae</taxon>
        <taxon>Brachionus</taxon>
    </lineage>
</organism>
<comment type="caution">
    <text evidence="1">The sequence shown here is derived from an EMBL/GenBank/DDBJ whole genome shotgun (WGS) entry which is preliminary data.</text>
</comment>
<dbReference type="Proteomes" id="UP000663879">
    <property type="component" value="Unassembled WGS sequence"/>
</dbReference>
<evidence type="ECO:0000313" key="1">
    <source>
        <dbReference type="EMBL" id="CAF0753490.1"/>
    </source>
</evidence>
<name>A0A813PHF4_9BILA</name>
<proteinExistence type="predicted"/>
<dbReference type="AlphaFoldDB" id="A0A813PHF4"/>
<reference evidence="1" key="1">
    <citation type="submission" date="2021-02" db="EMBL/GenBank/DDBJ databases">
        <authorList>
            <person name="Nowell W R."/>
        </authorList>
    </citation>
    <scope>NUCLEOTIDE SEQUENCE</scope>
    <source>
        <strain evidence="1">Ploen Becks lab</strain>
    </source>
</reference>
<keyword evidence="2" id="KW-1185">Reference proteome</keyword>